<dbReference type="InterPro" id="IPR004358">
    <property type="entry name" value="Sig_transdc_His_kin-like_C"/>
</dbReference>
<dbReference type="InterPro" id="IPR003594">
    <property type="entry name" value="HATPase_dom"/>
</dbReference>
<keyword evidence="6 11" id="KW-0418">Kinase</keyword>
<keyword evidence="4" id="KW-0597">Phosphoprotein</keyword>
<keyword evidence="5" id="KW-0808">Transferase</keyword>
<dbReference type="Pfam" id="PF00512">
    <property type="entry name" value="HisKA"/>
    <property type="match status" value="1"/>
</dbReference>
<gene>
    <name evidence="11" type="ORF">U14_03039</name>
</gene>
<dbReference type="SMART" id="SM00388">
    <property type="entry name" value="HisKA"/>
    <property type="match status" value="1"/>
</dbReference>
<keyword evidence="8" id="KW-0472">Membrane</keyword>
<dbReference type="CDD" id="cd00082">
    <property type="entry name" value="HisKA"/>
    <property type="match status" value="1"/>
</dbReference>
<evidence type="ECO:0000256" key="5">
    <source>
        <dbReference type="ARBA" id="ARBA00022679"/>
    </source>
</evidence>
<dbReference type="InterPro" id="IPR005467">
    <property type="entry name" value="His_kinase_dom"/>
</dbReference>
<keyword evidence="8" id="KW-1133">Transmembrane helix</keyword>
<dbReference type="SMART" id="SM00304">
    <property type="entry name" value="HAMP"/>
    <property type="match status" value="1"/>
</dbReference>
<dbReference type="Gene3D" id="3.30.565.10">
    <property type="entry name" value="Histidine kinase-like ATPase, C-terminal domain"/>
    <property type="match status" value="1"/>
</dbReference>
<dbReference type="Pfam" id="PF05228">
    <property type="entry name" value="CHASE4"/>
    <property type="match status" value="1"/>
</dbReference>
<proteinExistence type="predicted"/>
<evidence type="ECO:0000256" key="6">
    <source>
        <dbReference type="ARBA" id="ARBA00022777"/>
    </source>
</evidence>
<evidence type="ECO:0000256" key="1">
    <source>
        <dbReference type="ARBA" id="ARBA00000085"/>
    </source>
</evidence>
<comment type="subcellular location">
    <subcellularLocation>
        <location evidence="2">Membrane</location>
    </subcellularLocation>
</comment>
<evidence type="ECO:0000256" key="3">
    <source>
        <dbReference type="ARBA" id="ARBA00012438"/>
    </source>
</evidence>
<evidence type="ECO:0000256" key="8">
    <source>
        <dbReference type="SAM" id="Phobius"/>
    </source>
</evidence>
<dbReference type="AlphaFoldDB" id="A0A081BN27"/>
<dbReference type="InterPro" id="IPR003660">
    <property type="entry name" value="HAMP_dom"/>
</dbReference>
<evidence type="ECO:0000256" key="7">
    <source>
        <dbReference type="ARBA" id="ARBA00023012"/>
    </source>
</evidence>
<dbReference type="Pfam" id="PF02518">
    <property type="entry name" value="HATPase_c"/>
    <property type="match status" value="1"/>
</dbReference>
<dbReference type="HOGENOM" id="CLU_009587_1_0_0"/>
<keyword evidence="7" id="KW-0902">Two-component regulatory system</keyword>
<dbReference type="GO" id="GO:0016020">
    <property type="term" value="C:membrane"/>
    <property type="evidence" value="ECO:0007669"/>
    <property type="project" value="UniProtKB-SubCell"/>
</dbReference>
<evidence type="ECO:0000259" key="9">
    <source>
        <dbReference type="PROSITE" id="PS50109"/>
    </source>
</evidence>
<evidence type="ECO:0000313" key="12">
    <source>
        <dbReference type="Proteomes" id="UP000030700"/>
    </source>
</evidence>
<evidence type="ECO:0000313" key="11">
    <source>
        <dbReference type="EMBL" id="GAK51793.1"/>
    </source>
</evidence>
<evidence type="ECO:0000259" key="10">
    <source>
        <dbReference type="PROSITE" id="PS50885"/>
    </source>
</evidence>
<dbReference type="GO" id="GO:0000155">
    <property type="term" value="F:phosphorelay sensor kinase activity"/>
    <property type="evidence" value="ECO:0007669"/>
    <property type="project" value="InterPro"/>
</dbReference>
<dbReference type="Gene3D" id="6.10.340.10">
    <property type="match status" value="1"/>
</dbReference>
<feature type="domain" description="Histidine kinase" evidence="9">
    <location>
        <begin position="418"/>
        <end position="638"/>
    </location>
</feature>
<reference evidence="11" key="1">
    <citation type="journal article" date="2015" name="PeerJ">
        <title>First genomic representation of candidate bacterial phylum KSB3 points to enhanced environmental sensing as a trigger of wastewater bulking.</title>
        <authorList>
            <person name="Sekiguchi Y."/>
            <person name="Ohashi A."/>
            <person name="Parks D.H."/>
            <person name="Yamauchi T."/>
            <person name="Tyson G.W."/>
            <person name="Hugenholtz P."/>
        </authorList>
    </citation>
    <scope>NUCLEOTIDE SEQUENCE [LARGE SCALE GENOMIC DNA]</scope>
</reference>
<dbReference type="Gene3D" id="1.10.287.130">
    <property type="match status" value="1"/>
</dbReference>
<dbReference type="Proteomes" id="UP000030700">
    <property type="component" value="Unassembled WGS sequence"/>
</dbReference>
<sequence>MTLRQKTLGIIAASGIVLIVLLYAAAHLIVMKSFTALERDNMQQHLLRAQAALNNLISEISKYAGDYAAWDDAYQFIQDRNTAFIESNMQNATFENLHINLFAFVRIPDQIVFAKGFDLQTGKEIAVSKGILEYLPEMSLQALLDPDGKMAGLIRLPEGPLLIAANPVLDSKREGPVHGVLLLGRFLTTQEINMLAQTTQLTLTMYLVDDAALPQDVRLALDQMLPETRMFTDMLDADTIAGYTVIYDLYGKPCVIARVERPRSISQQGRLSLRYFLVSLFLVSLVLGAVILIQLERVVLSRLGRLEYGLRQIRGGADLSRRVEAVGNDELTRLSMTVNDTLSALERSQQELSAHRDHLEAMVAERTKELSDTNERLRVEIKERQAMTEEVQRIAAELLIAKDAAEEASRAKSAFLANMSHELRTPLNAILGYAQILQQSQELHRSHEQAVQIILRNGEHLLLMINDILDLIKIEAQKIVLEPAEFHLPNMLKKLVEIHELYAREKQLIFKYQPDPSLPAIVTGDERRLRQVVRNLLSNAIKFTHSGSVTFRITCQNVGQVATIRFDVQDTGVGIAPEHVERIFEAFHIIDTRRLYSEGIGIGLSLSQRLLHLMGSTLRVESVVNQGSVFSFELTLPVMSAIYHAPFVENAHAVPEAKPEKRSFVLPPASELNALYRLAMMGDVDGLQERAAAVKTQFSECGLFAENLIRLAADFRIEEIQQLLELYNAENV</sequence>
<feature type="domain" description="HAMP" evidence="10">
    <location>
        <begin position="297"/>
        <end position="350"/>
    </location>
</feature>
<dbReference type="InterPro" id="IPR036890">
    <property type="entry name" value="HATPase_C_sf"/>
</dbReference>
<dbReference type="EMBL" id="DF820457">
    <property type="protein sequence ID" value="GAK51793.1"/>
    <property type="molecule type" value="Genomic_DNA"/>
</dbReference>
<dbReference type="PROSITE" id="PS50109">
    <property type="entry name" value="HIS_KIN"/>
    <property type="match status" value="1"/>
</dbReference>
<dbReference type="SUPFAM" id="SSF55874">
    <property type="entry name" value="ATPase domain of HSP90 chaperone/DNA topoisomerase II/histidine kinase"/>
    <property type="match status" value="1"/>
</dbReference>
<dbReference type="PRINTS" id="PR00344">
    <property type="entry name" value="BCTRLSENSOR"/>
</dbReference>
<evidence type="ECO:0000256" key="4">
    <source>
        <dbReference type="ARBA" id="ARBA00022553"/>
    </source>
</evidence>
<feature type="transmembrane region" description="Helical" evidence="8">
    <location>
        <begin position="273"/>
        <end position="295"/>
    </location>
</feature>
<dbReference type="InterPro" id="IPR007892">
    <property type="entry name" value="CHASE4"/>
</dbReference>
<dbReference type="InterPro" id="IPR036097">
    <property type="entry name" value="HisK_dim/P_sf"/>
</dbReference>
<comment type="catalytic activity">
    <reaction evidence="1">
        <text>ATP + protein L-histidine = ADP + protein N-phospho-L-histidine.</text>
        <dbReference type="EC" id="2.7.13.3"/>
    </reaction>
</comment>
<dbReference type="STRING" id="1499966.U14_03039"/>
<organism evidence="11">
    <name type="scientific">Candidatus Moduliflexus flocculans</name>
    <dbReference type="NCBI Taxonomy" id="1499966"/>
    <lineage>
        <taxon>Bacteria</taxon>
        <taxon>Candidatus Moduliflexota</taxon>
        <taxon>Candidatus Moduliflexia</taxon>
        <taxon>Candidatus Moduliflexales</taxon>
        <taxon>Candidatus Moduliflexaceae</taxon>
    </lineage>
</organism>
<feature type="transmembrane region" description="Helical" evidence="8">
    <location>
        <begin position="6"/>
        <end position="30"/>
    </location>
</feature>
<dbReference type="SMART" id="SM00387">
    <property type="entry name" value="HATPase_c"/>
    <property type="match status" value="1"/>
</dbReference>
<dbReference type="EC" id="2.7.13.3" evidence="3"/>
<dbReference type="CDD" id="cd06225">
    <property type="entry name" value="HAMP"/>
    <property type="match status" value="1"/>
</dbReference>
<name>A0A081BN27_9BACT</name>
<evidence type="ECO:0000256" key="2">
    <source>
        <dbReference type="ARBA" id="ARBA00004370"/>
    </source>
</evidence>
<accession>A0A081BN27</accession>
<keyword evidence="8" id="KW-0812">Transmembrane</keyword>
<dbReference type="PROSITE" id="PS50885">
    <property type="entry name" value="HAMP"/>
    <property type="match status" value="1"/>
</dbReference>
<dbReference type="PANTHER" id="PTHR43047">
    <property type="entry name" value="TWO-COMPONENT HISTIDINE PROTEIN KINASE"/>
    <property type="match status" value="1"/>
</dbReference>
<protein>
    <recommendedName>
        <fullName evidence="3">histidine kinase</fullName>
        <ecNumber evidence="3">2.7.13.3</ecNumber>
    </recommendedName>
</protein>
<keyword evidence="12" id="KW-1185">Reference proteome</keyword>
<dbReference type="FunFam" id="1.10.287.130:FF:000001">
    <property type="entry name" value="Two-component sensor histidine kinase"/>
    <property type="match status" value="1"/>
</dbReference>
<dbReference type="InterPro" id="IPR003661">
    <property type="entry name" value="HisK_dim/P_dom"/>
</dbReference>
<dbReference type="Pfam" id="PF00672">
    <property type="entry name" value="HAMP"/>
    <property type="match status" value="1"/>
</dbReference>
<dbReference type="SUPFAM" id="SSF47384">
    <property type="entry name" value="Homodimeric domain of signal transducing histidine kinase"/>
    <property type="match status" value="1"/>
</dbReference>
<dbReference type="CDD" id="cd16922">
    <property type="entry name" value="HATPase_EvgS-ArcB-TorS-like"/>
    <property type="match status" value="1"/>
</dbReference>